<evidence type="ECO:0000256" key="5">
    <source>
        <dbReference type="ARBA" id="ARBA00022801"/>
    </source>
</evidence>
<evidence type="ECO:0000256" key="2">
    <source>
        <dbReference type="ARBA" id="ARBA00022694"/>
    </source>
</evidence>
<dbReference type="Pfam" id="PF00825">
    <property type="entry name" value="Ribonuclease_P"/>
    <property type="match status" value="1"/>
</dbReference>
<dbReference type="AlphaFoldDB" id="A0A2L2X909"/>
<dbReference type="PANTHER" id="PTHR33992:SF1">
    <property type="entry name" value="RIBONUCLEASE P PROTEIN COMPONENT"/>
    <property type="match status" value="1"/>
</dbReference>
<reference evidence="10" key="1">
    <citation type="submission" date="2018-02" db="EMBL/GenBank/DDBJ databases">
        <title>Genome sequence of Desulfocucumis palustris strain NAW-5.</title>
        <authorList>
            <person name="Watanabe M."/>
            <person name="Kojima H."/>
            <person name="Fukui M."/>
        </authorList>
    </citation>
    <scope>NUCLEOTIDE SEQUENCE [LARGE SCALE GENOMIC DNA]</scope>
    <source>
        <strain evidence="10">NAW-5</strain>
    </source>
</reference>
<dbReference type="EMBL" id="BFAV01000038">
    <property type="protein sequence ID" value="GBF32510.1"/>
    <property type="molecule type" value="Genomic_DNA"/>
</dbReference>
<evidence type="ECO:0000256" key="4">
    <source>
        <dbReference type="ARBA" id="ARBA00022759"/>
    </source>
</evidence>
<proteinExistence type="inferred from homology"/>
<dbReference type="Proteomes" id="UP000239549">
    <property type="component" value="Unassembled WGS sequence"/>
</dbReference>
<keyword evidence="5 7" id="KW-0378">Hydrolase</keyword>
<dbReference type="PANTHER" id="PTHR33992">
    <property type="entry name" value="RIBONUCLEASE P PROTEIN COMPONENT"/>
    <property type="match status" value="1"/>
</dbReference>
<name>A0A2L2X909_9FIRM</name>
<comment type="subunit">
    <text evidence="7">Consists of a catalytic RNA component (M1 or rnpB) and a protein subunit.</text>
</comment>
<dbReference type="SUPFAM" id="SSF54211">
    <property type="entry name" value="Ribosomal protein S5 domain 2-like"/>
    <property type="match status" value="1"/>
</dbReference>
<keyword evidence="10" id="KW-1185">Reference proteome</keyword>
<evidence type="ECO:0000256" key="3">
    <source>
        <dbReference type="ARBA" id="ARBA00022722"/>
    </source>
</evidence>
<dbReference type="InterPro" id="IPR000100">
    <property type="entry name" value="RNase_P"/>
</dbReference>
<dbReference type="InterPro" id="IPR020539">
    <property type="entry name" value="RNase_P_CS"/>
</dbReference>
<dbReference type="InterPro" id="IPR014721">
    <property type="entry name" value="Ribsml_uS5_D2-typ_fold_subgr"/>
</dbReference>
<sequence length="113" mass="13134">MQKLYTIKKNPDFKKVYGKGRSVAGYSMVLYYLPVKTTGKRFGFSVGKKVGKAVVRNRVKRVLKELCRLNQQWFKEGYDYILIPRKGFSDRSFQQLRDDLGKLTGKAFKNEGK</sequence>
<evidence type="ECO:0000313" key="10">
    <source>
        <dbReference type="Proteomes" id="UP000239549"/>
    </source>
</evidence>
<accession>A0A2L2X909</accession>
<comment type="function">
    <text evidence="1 7">RNaseP catalyzes the removal of the 5'-leader sequence from pre-tRNA to produce the mature 5'-terminus. It can also cleave other RNA substrates such as 4.5S RNA. The protein component plays an auxiliary but essential role in vivo by binding to the 5'-leader sequence and broadening the substrate specificity of the ribozyme.</text>
</comment>
<dbReference type="GO" id="GO:0042781">
    <property type="term" value="F:3'-tRNA processing endoribonuclease activity"/>
    <property type="evidence" value="ECO:0007669"/>
    <property type="project" value="TreeGrafter"/>
</dbReference>
<keyword evidence="6 7" id="KW-0694">RNA-binding</keyword>
<dbReference type="GO" id="GO:0000049">
    <property type="term" value="F:tRNA binding"/>
    <property type="evidence" value="ECO:0007669"/>
    <property type="project" value="UniProtKB-UniRule"/>
</dbReference>
<dbReference type="GO" id="GO:0030677">
    <property type="term" value="C:ribonuclease P complex"/>
    <property type="evidence" value="ECO:0007669"/>
    <property type="project" value="TreeGrafter"/>
</dbReference>
<evidence type="ECO:0000256" key="8">
    <source>
        <dbReference type="NCBIfam" id="TIGR00188"/>
    </source>
</evidence>
<organism evidence="9 10">
    <name type="scientific">Desulfocucumis palustris</name>
    <dbReference type="NCBI Taxonomy" id="1898651"/>
    <lineage>
        <taxon>Bacteria</taxon>
        <taxon>Bacillati</taxon>
        <taxon>Bacillota</taxon>
        <taxon>Clostridia</taxon>
        <taxon>Eubacteriales</taxon>
        <taxon>Desulfocucumaceae</taxon>
        <taxon>Desulfocucumis</taxon>
    </lineage>
</organism>
<dbReference type="EC" id="3.1.26.5" evidence="7 8"/>
<gene>
    <name evidence="7" type="primary">rnpA</name>
    <name evidence="9" type="ORF">DCCM_0706</name>
</gene>
<dbReference type="Gene3D" id="3.30.230.10">
    <property type="match status" value="1"/>
</dbReference>
<comment type="similarity">
    <text evidence="7">Belongs to the RnpA family.</text>
</comment>
<comment type="caution">
    <text evidence="9">The sequence shown here is derived from an EMBL/GenBank/DDBJ whole genome shotgun (WGS) entry which is preliminary data.</text>
</comment>
<evidence type="ECO:0000313" key="9">
    <source>
        <dbReference type="EMBL" id="GBF32510.1"/>
    </source>
</evidence>
<dbReference type="PROSITE" id="PS00648">
    <property type="entry name" value="RIBONUCLEASE_P"/>
    <property type="match status" value="1"/>
</dbReference>
<dbReference type="RefSeq" id="WP_104371032.1">
    <property type="nucleotide sequence ID" value="NZ_BFAV01000038.1"/>
</dbReference>
<dbReference type="GO" id="GO:0004526">
    <property type="term" value="F:ribonuclease P activity"/>
    <property type="evidence" value="ECO:0007669"/>
    <property type="project" value="UniProtKB-UniRule"/>
</dbReference>
<evidence type="ECO:0000256" key="6">
    <source>
        <dbReference type="ARBA" id="ARBA00022884"/>
    </source>
</evidence>
<keyword evidence="2 7" id="KW-0819">tRNA processing</keyword>
<dbReference type="HAMAP" id="MF_00227">
    <property type="entry name" value="RNase_P"/>
    <property type="match status" value="1"/>
</dbReference>
<comment type="catalytic activity">
    <reaction evidence="7">
        <text>Endonucleolytic cleavage of RNA, removing 5'-extranucleotides from tRNA precursor.</text>
        <dbReference type="EC" id="3.1.26.5"/>
    </reaction>
</comment>
<dbReference type="NCBIfam" id="TIGR00188">
    <property type="entry name" value="rnpA"/>
    <property type="match status" value="1"/>
</dbReference>
<keyword evidence="4 7" id="KW-0255">Endonuclease</keyword>
<protein>
    <recommendedName>
        <fullName evidence="7 8">Ribonuclease P protein component</fullName>
        <shortName evidence="7">RNase P protein</shortName>
        <shortName evidence="7">RNaseP protein</shortName>
        <ecNumber evidence="7 8">3.1.26.5</ecNumber>
    </recommendedName>
    <alternativeName>
        <fullName evidence="7">Protein C5</fullName>
    </alternativeName>
</protein>
<evidence type="ECO:0000256" key="1">
    <source>
        <dbReference type="ARBA" id="ARBA00002663"/>
    </source>
</evidence>
<dbReference type="InterPro" id="IPR020568">
    <property type="entry name" value="Ribosomal_Su5_D2-typ_SF"/>
</dbReference>
<keyword evidence="3 7" id="KW-0540">Nuclease</keyword>
<evidence type="ECO:0000256" key="7">
    <source>
        <dbReference type="HAMAP-Rule" id="MF_00227"/>
    </source>
</evidence>
<dbReference type="GO" id="GO:0001682">
    <property type="term" value="P:tRNA 5'-leader removal"/>
    <property type="evidence" value="ECO:0007669"/>
    <property type="project" value="UniProtKB-UniRule"/>
</dbReference>
<dbReference type="OrthoDB" id="9810867at2"/>